<gene>
    <name evidence="1" type="ORF">K488DRAFT_74886</name>
</gene>
<reference evidence="1" key="1">
    <citation type="submission" date="2021-02" db="EMBL/GenBank/DDBJ databases">
        <authorList>
            <consortium name="DOE Joint Genome Institute"/>
            <person name="Ahrendt S."/>
            <person name="Looney B.P."/>
            <person name="Miyauchi S."/>
            <person name="Morin E."/>
            <person name="Drula E."/>
            <person name="Courty P.E."/>
            <person name="Chicoki N."/>
            <person name="Fauchery L."/>
            <person name="Kohler A."/>
            <person name="Kuo A."/>
            <person name="Labutti K."/>
            <person name="Pangilinan J."/>
            <person name="Lipzen A."/>
            <person name="Riley R."/>
            <person name="Andreopoulos W."/>
            <person name="He G."/>
            <person name="Johnson J."/>
            <person name="Barry K.W."/>
            <person name="Grigoriev I.V."/>
            <person name="Nagy L."/>
            <person name="Hibbett D."/>
            <person name="Henrissat B."/>
            <person name="Matheny P.B."/>
            <person name="Labbe J."/>
            <person name="Martin F."/>
        </authorList>
    </citation>
    <scope>NUCLEOTIDE SEQUENCE</scope>
    <source>
        <strain evidence="1">EC-137</strain>
    </source>
</reference>
<evidence type="ECO:0000313" key="1">
    <source>
        <dbReference type="EMBL" id="KAI0027013.1"/>
    </source>
</evidence>
<reference evidence="1" key="2">
    <citation type="journal article" date="2022" name="New Phytol.">
        <title>Evolutionary transition to the ectomycorrhizal habit in the genomes of a hyperdiverse lineage of mushroom-forming fungi.</title>
        <authorList>
            <person name="Looney B."/>
            <person name="Miyauchi S."/>
            <person name="Morin E."/>
            <person name="Drula E."/>
            <person name="Courty P.E."/>
            <person name="Kohler A."/>
            <person name="Kuo A."/>
            <person name="LaButti K."/>
            <person name="Pangilinan J."/>
            <person name="Lipzen A."/>
            <person name="Riley R."/>
            <person name="Andreopoulos W."/>
            <person name="He G."/>
            <person name="Johnson J."/>
            <person name="Nolan M."/>
            <person name="Tritt A."/>
            <person name="Barry K.W."/>
            <person name="Grigoriev I.V."/>
            <person name="Nagy L.G."/>
            <person name="Hibbett D."/>
            <person name="Henrissat B."/>
            <person name="Matheny P.B."/>
            <person name="Labbe J."/>
            <person name="Martin F.M."/>
        </authorList>
    </citation>
    <scope>NUCLEOTIDE SEQUENCE</scope>
    <source>
        <strain evidence="1">EC-137</strain>
    </source>
</reference>
<comment type="caution">
    <text evidence="1">The sequence shown here is derived from an EMBL/GenBank/DDBJ whole genome shotgun (WGS) entry which is preliminary data.</text>
</comment>
<protein>
    <submittedName>
        <fullName evidence="1">Uncharacterized protein</fullName>
    </submittedName>
</protein>
<proteinExistence type="predicted"/>
<dbReference type="EMBL" id="MU274047">
    <property type="protein sequence ID" value="KAI0027013.1"/>
    <property type="molecule type" value="Genomic_DNA"/>
</dbReference>
<keyword evidence="2" id="KW-1185">Reference proteome</keyword>
<accession>A0ACB8Q5F9</accession>
<evidence type="ECO:0000313" key="2">
    <source>
        <dbReference type="Proteomes" id="UP000814128"/>
    </source>
</evidence>
<organism evidence="1 2">
    <name type="scientific">Vararia minispora EC-137</name>
    <dbReference type="NCBI Taxonomy" id="1314806"/>
    <lineage>
        <taxon>Eukaryota</taxon>
        <taxon>Fungi</taxon>
        <taxon>Dikarya</taxon>
        <taxon>Basidiomycota</taxon>
        <taxon>Agaricomycotina</taxon>
        <taxon>Agaricomycetes</taxon>
        <taxon>Russulales</taxon>
        <taxon>Lachnocladiaceae</taxon>
        <taxon>Vararia</taxon>
    </lineage>
</organism>
<dbReference type="Proteomes" id="UP000814128">
    <property type="component" value="Unassembled WGS sequence"/>
</dbReference>
<name>A0ACB8Q5F9_9AGAM</name>
<sequence length="281" mass="31868">MSVPTFQIEINRLMDFNSPACSAHDKLLWREQQLVSTLITMDTGPAAHSEAMDVEHTQDSMVDHLTSVTTPLDHLISVFWFSHVAMMLDTMQHVHNPATFYDIVDTYIACKCRHSYLHNALWLQDLSPTTCTTYYDRTMIWIDLPNHKMYPYDVWQTNTQLVGPVGSVDMGMLMAHVVRYWTLRLISCSNARAHDYGALDNIPSVARNVFDRESTAIIKVETSEDDSSLDIPENAGDSMSDKESILFIDEDALDIYHDIIPRPIPPTASHICYTPGNSTRA</sequence>